<keyword evidence="5" id="KW-0503">Monooxygenase</keyword>
<keyword evidence="4" id="KW-0560">Oxidoreductase</keyword>
<name>A0A5N7AX64_9EURO</name>
<dbReference type="PANTHER" id="PTHR47178:SF1">
    <property type="entry name" value="FAD-BINDING DOMAIN-CONTAINING PROTEIN-RELATED"/>
    <property type="match status" value="1"/>
</dbReference>
<dbReference type="GO" id="GO:0004497">
    <property type="term" value="F:monooxygenase activity"/>
    <property type="evidence" value="ECO:0007669"/>
    <property type="project" value="UniProtKB-KW"/>
</dbReference>
<evidence type="ECO:0000259" key="6">
    <source>
        <dbReference type="Pfam" id="PF01494"/>
    </source>
</evidence>
<dbReference type="InterPro" id="IPR002938">
    <property type="entry name" value="FAD-bd"/>
</dbReference>
<evidence type="ECO:0000256" key="4">
    <source>
        <dbReference type="ARBA" id="ARBA00023002"/>
    </source>
</evidence>
<reference evidence="7 8" key="1">
    <citation type="submission" date="2019-04" db="EMBL/GenBank/DDBJ databases">
        <title>Friends and foes A comparative genomics studyof 23 Aspergillus species from section Flavi.</title>
        <authorList>
            <consortium name="DOE Joint Genome Institute"/>
            <person name="Kjaerbolling I."/>
            <person name="Vesth T."/>
            <person name="Frisvad J.C."/>
            <person name="Nybo J.L."/>
            <person name="Theobald S."/>
            <person name="Kildgaard S."/>
            <person name="Isbrandt T."/>
            <person name="Kuo A."/>
            <person name="Sato A."/>
            <person name="Lyhne E.K."/>
            <person name="Kogle M.E."/>
            <person name="Wiebenga A."/>
            <person name="Kun R.S."/>
            <person name="Lubbers R.J."/>
            <person name="Makela M.R."/>
            <person name="Barry K."/>
            <person name="Chovatia M."/>
            <person name="Clum A."/>
            <person name="Daum C."/>
            <person name="Haridas S."/>
            <person name="He G."/>
            <person name="LaButti K."/>
            <person name="Lipzen A."/>
            <person name="Mondo S."/>
            <person name="Riley R."/>
            <person name="Salamov A."/>
            <person name="Simmons B.A."/>
            <person name="Magnuson J.K."/>
            <person name="Henrissat B."/>
            <person name="Mortensen U.H."/>
            <person name="Larsen T.O."/>
            <person name="Devries R.P."/>
            <person name="Grigoriev I.V."/>
            <person name="Machida M."/>
            <person name="Baker S.E."/>
            <person name="Andersen M.R."/>
        </authorList>
    </citation>
    <scope>NUCLEOTIDE SEQUENCE [LARGE SCALE GENOMIC DNA]</scope>
    <source>
        <strain evidence="7 8">IBT 29228</strain>
    </source>
</reference>
<sequence>MAVEQLPVLIVGAGISGLILAQYLKTQGVPFEIFERDSAIDARSGGWGLTLHWALPALRQLLPEDIVAQLPEIYVNKEAAARGDTGRYQFFDLKSGEALYNVPAAERIRVSRVRMRQLLTSGIQVQWNKSLSHIESTPDSVTAHFEDGESCKGRLLLGCDGSRSLCRQILYPNDHEMKPLPVQLLGATAFYTPEEMNGAQKIDPFIFQGAHPDTNVYLFFSFLDTPNNFSDSSDKYHCQLVVSWAEAKGINIPESNADRISLVRSLTANWADPFRSLVHQVPDETEMVSIRVADWIFSPRRQREHPRVVLVGDSAHTMTMFRGEGANNAIVDVQDLVKRIDFTLAESFTLDALRASVAAYEQEIFARAETSVLNSRQACLDAHDFEKILNGSPLVSKRVLKEAE</sequence>
<feature type="domain" description="FAD-binding" evidence="6">
    <location>
        <begin position="6"/>
        <end position="371"/>
    </location>
</feature>
<accession>A0A5N7AX64</accession>
<evidence type="ECO:0000256" key="2">
    <source>
        <dbReference type="ARBA" id="ARBA00022630"/>
    </source>
</evidence>
<evidence type="ECO:0000313" key="7">
    <source>
        <dbReference type="EMBL" id="KAE8374437.1"/>
    </source>
</evidence>
<evidence type="ECO:0000256" key="5">
    <source>
        <dbReference type="ARBA" id="ARBA00023033"/>
    </source>
</evidence>
<dbReference type="PANTHER" id="PTHR47178">
    <property type="entry name" value="MONOOXYGENASE, FAD-BINDING"/>
    <property type="match status" value="1"/>
</dbReference>
<comment type="cofactor">
    <cofactor evidence="1">
        <name>FAD</name>
        <dbReference type="ChEBI" id="CHEBI:57692"/>
    </cofactor>
</comment>
<evidence type="ECO:0000256" key="1">
    <source>
        <dbReference type="ARBA" id="ARBA00001974"/>
    </source>
</evidence>
<dbReference type="EMBL" id="ML736285">
    <property type="protein sequence ID" value="KAE8374437.1"/>
    <property type="molecule type" value="Genomic_DNA"/>
</dbReference>
<keyword evidence="2" id="KW-0285">Flavoprotein</keyword>
<dbReference type="InterPro" id="IPR036188">
    <property type="entry name" value="FAD/NAD-bd_sf"/>
</dbReference>
<gene>
    <name evidence="7" type="ORF">BDV26DRAFT_270064</name>
</gene>
<dbReference type="GO" id="GO:0071949">
    <property type="term" value="F:FAD binding"/>
    <property type="evidence" value="ECO:0007669"/>
    <property type="project" value="InterPro"/>
</dbReference>
<dbReference type="SUPFAM" id="SSF51905">
    <property type="entry name" value="FAD/NAD(P)-binding domain"/>
    <property type="match status" value="1"/>
</dbReference>
<dbReference type="PRINTS" id="PR00420">
    <property type="entry name" value="RNGMNOXGNASE"/>
</dbReference>
<organism evidence="7 8">
    <name type="scientific">Aspergillus bertholletiae</name>
    <dbReference type="NCBI Taxonomy" id="1226010"/>
    <lineage>
        <taxon>Eukaryota</taxon>
        <taxon>Fungi</taxon>
        <taxon>Dikarya</taxon>
        <taxon>Ascomycota</taxon>
        <taxon>Pezizomycotina</taxon>
        <taxon>Eurotiomycetes</taxon>
        <taxon>Eurotiomycetidae</taxon>
        <taxon>Eurotiales</taxon>
        <taxon>Aspergillaceae</taxon>
        <taxon>Aspergillus</taxon>
        <taxon>Aspergillus subgen. Circumdati</taxon>
    </lineage>
</organism>
<keyword evidence="8" id="KW-1185">Reference proteome</keyword>
<proteinExistence type="predicted"/>
<evidence type="ECO:0000313" key="8">
    <source>
        <dbReference type="Proteomes" id="UP000326198"/>
    </source>
</evidence>
<keyword evidence="3" id="KW-0274">FAD</keyword>
<dbReference type="AlphaFoldDB" id="A0A5N7AX64"/>
<dbReference type="Proteomes" id="UP000326198">
    <property type="component" value="Unassembled WGS sequence"/>
</dbReference>
<dbReference type="Pfam" id="PF01494">
    <property type="entry name" value="FAD_binding_3"/>
    <property type="match status" value="1"/>
</dbReference>
<evidence type="ECO:0000256" key="3">
    <source>
        <dbReference type="ARBA" id="ARBA00022827"/>
    </source>
</evidence>
<dbReference type="OrthoDB" id="47494at2759"/>
<dbReference type="Gene3D" id="3.50.50.60">
    <property type="entry name" value="FAD/NAD(P)-binding domain"/>
    <property type="match status" value="1"/>
</dbReference>
<protein>
    <recommendedName>
        <fullName evidence="6">FAD-binding domain-containing protein</fullName>
    </recommendedName>
</protein>